<dbReference type="RefSeq" id="WP_266279832.1">
    <property type="nucleotide sequence ID" value="NZ_JAPKNF010000001.1"/>
</dbReference>
<evidence type="ECO:0000313" key="4">
    <source>
        <dbReference type="Proteomes" id="UP001223743"/>
    </source>
</evidence>
<sequence>MKRLPVALATALIMGTPALAVTTSPAPDRVAEAPAKPGPGKGADMRPDARPMPPRGGPGMWGPGPRGQEFRMRIAERLSAAETLIGIRADQLDAWRAYTSALIDLFAPPAPPPAPPMGGPQSAGPDGAADRAFAREERMAQRIKERAAKADALVAAIAALKAKLTPDQLQKLGSITLMPRPPMPGWGGRGPGGHGPEGRGPEGRGPEGRGPGGHGPEGRGPDWRGPMHHGPGPAERMGGPDGRGPMGGPGDDGADMMPMMEPDDAPPAPDLPDDATPPESAPQPG</sequence>
<reference evidence="3 4" key="1">
    <citation type="submission" date="2023-07" db="EMBL/GenBank/DDBJ databases">
        <title>Genomic Encyclopedia of Type Strains, Phase IV (KMG-IV): sequencing the most valuable type-strain genomes for metagenomic binning, comparative biology and taxonomic classification.</title>
        <authorList>
            <person name="Goeker M."/>
        </authorList>
    </citation>
    <scope>NUCLEOTIDE SEQUENCE [LARGE SCALE GENOMIC DNA]</scope>
    <source>
        <strain evidence="3 4">B1-1</strain>
    </source>
</reference>
<evidence type="ECO:0000256" key="1">
    <source>
        <dbReference type="SAM" id="MobiDB-lite"/>
    </source>
</evidence>
<feature type="chain" id="PRO_5045881516" description="LTXXQ motif family protein" evidence="2">
    <location>
        <begin position="21"/>
        <end position="285"/>
    </location>
</feature>
<feature type="region of interest" description="Disordered" evidence="1">
    <location>
        <begin position="175"/>
        <end position="285"/>
    </location>
</feature>
<keyword evidence="2" id="KW-0732">Signal</keyword>
<evidence type="ECO:0000313" key="3">
    <source>
        <dbReference type="EMBL" id="MDQ0516260.1"/>
    </source>
</evidence>
<evidence type="ECO:0008006" key="5">
    <source>
        <dbReference type="Google" id="ProtNLM"/>
    </source>
</evidence>
<feature type="compositionally biased region" description="Gly residues" evidence="1">
    <location>
        <begin position="239"/>
        <end position="251"/>
    </location>
</feature>
<comment type="caution">
    <text evidence="3">The sequence shown here is derived from an EMBL/GenBank/DDBJ whole genome shotgun (WGS) entry which is preliminary data.</text>
</comment>
<name>A0ABU0M5M8_9HYPH</name>
<proteinExistence type="predicted"/>
<feature type="compositionally biased region" description="Gly residues" evidence="1">
    <location>
        <begin position="185"/>
        <end position="195"/>
    </location>
</feature>
<feature type="signal peptide" evidence="2">
    <location>
        <begin position="1"/>
        <end position="20"/>
    </location>
</feature>
<feature type="compositionally biased region" description="Basic and acidic residues" evidence="1">
    <location>
        <begin position="196"/>
        <end position="207"/>
    </location>
</feature>
<protein>
    <recommendedName>
        <fullName evidence="5">LTXXQ motif family protein</fullName>
    </recommendedName>
</protein>
<feature type="region of interest" description="Disordered" evidence="1">
    <location>
        <begin position="24"/>
        <end position="67"/>
    </location>
</feature>
<keyword evidence="4" id="KW-1185">Reference proteome</keyword>
<evidence type="ECO:0000256" key="2">
    <source>
        <dbReference type="SAM" id="SignalP"/>
    </source>
</evidence>
<gene>
    <name evidence="3" type="ORF">QO015_001873</name>
</gene>
<accession>A0ABU0M5M8</accession>
<organism evidence="3 4">
    <name type="scientific">Kaistia geumhonensis</name>
    <dbReference type="NCBI Taxonomy" id="410839"/>
    <lineage>
        <taxon>Bacteria</taxon>
        <taxon>Pseudomonadati</taxon>
        <taxon>Pseudomonadota</taxon>
        <taxon>Alphaproteobacteria</taxon>
        <taxon>Hyphomicrobiales</taxon>
        <taxon>Kaistiaceae</taxon>
        <taxon>Kaistia</taxon>
    </lineage>
</organism>
<dbReference type="EMBL" id="JAUSWJ010000001">
    <property type="protein sequence ID" value="MDQ0516260.1"/>
    <property type="molecule type" value="Genomic_DNA"/>
</dbReference>
<dbReference type="Proteomes" id="UP001223743">
    <property type="component" value="Unassembled WGS sequence"/>
</dbReference>